<dbReference type="EMBL" id="MGEP01000057">
    <property type="protein sequence ID" value="OGL85865.1"/>
    <property type="molecule type" value="Genomic_DNA"/>
</dbReference>
<evidence type="ECO:0000313" key="2">
    <source>
        <dbReference type="Proteomes" id="UP000178723"/>
    </source>
</evidence>
<proteinExistence type="predicted"/>
<dbReference type="STRING" id="1802407.A3I40_00595"/>
<evidence type="ECO:0008006" key="3">
    <source>
        <dbReference type="Google" id="ProtNLM"/>
    </source>
</evidence>
<reference evidence="1 2" key="1">
    <citation type="journal article" date="2016" name="Nat. Commun.">
        <title>Thousands of microbial genomes shed light on interconnected biogeochemical processes in an aquifer system.</title>
        <authorList>
            <person name="Anantharaman K."/>
            <person name="Brown C.T."/>
            <person name="Hug L.A."/>
            <person name="Sharon I."/>
            <person name="Castelle C.J."/>
            <person name="Probst A.J."/>
            <person name="Thomas B.C."/>
            <person name="Singh A."/>
            <person name="Wilkins M.J."/>
            <person name="Karaoz U."/>
            <person name="Brodie E.L."/>
            <person name="Williams K.H."/>
            <person name="Hubbard S.S."/>
            <person name="Banfield J.F."/>
        </authorList>
    </citation>
    <scope>NUCLEOTIDE SEQUENCE [LARGE SCALE GENOMIC DNA]</scope>
</reference>
<dbReference type="AlphaFoldDB" id="A0A1F7V5X9"/>
<sequence length="128" mass="14135">MLLVIAPTDGGVLKIFLTARLHKIAYERGHLIRSHRLGGILPLLIKFCREHKISFSDLDGIAVVLSAGSFTTTRLVVSLVNVIGWIYDLRIVSLRSAEKIAPLKLKSGFRGFVKPVYGGIPNITLKKE</sequence>
<dbReference type="InterPro" id="IPR043129">
    <property type="entry name" value="ATPase_NBD"/>
</dbReference>
<name>A0A1F7V5X9_9BACT</name>
<organism evidence="1 2">
    <name type="scientific">Candidatus Uhrbacteria bacterium RIFCSPLOWO2_02_FULL_48_12</name>
    <dbReference type="NCBI Taxonomy" id="1802407"/>
    <lineage>
        <taxon>Bacteria</taxon>
        <taxon>Candidatus Uhriibacteriota</taxon>
    </lineage>
</organism>
<dbReference type="SUPFAM" id="SSF53067">
    <property type="entry name" value="Actin-like ATPase domain"/>
    <property type="match status" value="1"/>
</dbReference>
<dbReference type="Proteomes" id="UP000178723">
    <property type="component" value="Unassembled WGS sequence"/>
</dbReference>
<dbReference type="Gene3D" id="3.30.420.40">
    <property type="match status" value="1"/>
</dbReference>
<accession>A0A1F7V5X9</accession>
<comment type="caution">
    <text evidence="1">The sequence shown here is derived from an EMBL/GenBank/DDBJ whole genome shotgun (WGS) entry which is preliminary data.</text>
</comment>
<protein>
    <recommendedName>
        <fullName evidence="3">Gcp-like domain-containing protein</fullName>
    </recommendedName>
</protein>
<evidence type="ECO:0000313" key="1">
    <source>
        <dbReference type="EMBL" id="OGL85865.1"/>
    </source>
</evidence>
<gene>
    <name evidence="1" type="ORF">A3I40_00595</name>
</gene>